<evidence type="ECO:0000313" key="2">
    <source>
        <dbReference type="EMBL" id="CCK78941.1"/>
    </source>
</evidence>
<protein>
    <submittedName>
        <fullName evidence="2">Conserved uncharacterized protein</fullName>
    </submittedName>
</protein>
<sequence>MSILLRVTLLSFLVSLFFATSSFADGRILIKPHIETGWQRDTNFHKSDTNTKTVDTYNVKPGIELGYTTGKSLVSLDYWFNVLEYDDQDNVSADPFKAGDFDYIEHMADFTAQTQFTDHLLIGLDNFFQKTSDPANAQANSNATDRFKYIMNRFTPRLLYNFGNKFGLGLKYTNLITDYSDDDVNEGEDSVENRGTFTFYYYLNQKTSFDLDYQYWNRDYDNNASFRTSDYDSNQVMLNLTHQFNYLSFTAGAGYHAREFDTPPLKSGDIEQFVWKLSVSGQNPPDAEGIPKSSIYLSLGSNLNDSGSGETYYNSTRFDAQVTHLFMEKINCTLAGWFQNSDYETEDREDDRWFMSAAADYLINDFFSLGLEGGFEERDSNKPGKDFDNKYIQFNVKFNYNMGDK</sequence>
<feature type="signal peptide" evidence="1">
    <location>
        <begin position="1"/>
        <end position="24"/>
    </location>
</feature>
<dbReference type="STRING" id="651182.TOL2_C07730"/>
<dbReference type="AlphaFoldDB" id="K0NDG7"/>
<name>K0NDG7_DESTT</name>
<proteinExistence type="predicted"/>
<evidence type="ECO:0000256" key="1">
    <source>
        <dbReference type="SAM" id="SignalP"/>
    </source>
</evidence>
<dbReference type="KEGG" id="dto:TOL2_C07730"/>
<dbReference type="OrthoDB" id="5418688at2"/>
<keyword evidence="3" id="KW-1185">Reference proteome</keyword>
<feature type="chain" id="PRO_5003838755" evidence="1">
    <location>
        <begin position="25"/>
        <end position="405"/>
    </location>
</feature>
<reference evidence="2 3" key="1">
    <citation type="journal article" date="2013" name="Environ. Microbiol.">
        <title>Complete genome, catabolic sub-proteomes and key-metabolites of Desulfobacula toluolica Tol2, a marine, aromatic compound-degrading, sulfate-reducing bacterium.</title>
        <authorList>
            <person name="Wohlbrand L."/>
            <person name="Jacob J.H."/>
            <person name="Kube M."/>
            <person name="Mussmann M."/>
            <person name="Jarling R."/>
            <person name="Beck A."/>
            <person name="Amann R."/>
            <person name="Wilkes H."/>
            <person name="Reinhardt R."/>
            <person name="Rabus R."/>
        </authorList>
    </citation>
    <scope>NUCLEOTIDE SEQUENCE [LARGE SCALE GENOMIC DNA]</scope>
    <source>
        <strain evidence="3">DSM 7467 / Tol2</strain>
    </source>
</reference>
<accession>K0NDG7</accession>
<dbReference type="Pfam" id="PF10082">
    <property type="entry name" value="BBP2_2"/>
    <property type="match status" value="1"/>
</dbReference>
<organism evidence="2 3">
    <name type="scientific">Desulfobacula toluolica (strain DSM 7467 / Tol2)</name>
    <dbReference type="NCBI Taxonomy" id="651182"/>
    <lineage>
        <taxon>Bacteria</taxon>
        <taxon>Pseudomonadati</taxon>
        <taxon>Thermodesulfobacteriota</taxon>
        <taxon>Desulfobacteria</taxon>
        <taxon>Desulfobacterales</taxon>
        <taxon>Desulfobacteraceae</taxon>
        <taxon>Desulfobacula</taxon>
    </lineage>
</organism>
<dbReference type="InterPro" id="IPR018759">
    <property type="entry name" value="BBP2_2"/>
</dbReference>
<keyword evidence="1" id="KW-0732">Signal</keyword>
<evidence type="ECO:0000313" key="3">
    <source>
        <dbReference type="Proteomes" id="UP000007347"/>
    </source>
</evidence>
<gene>
    <name evidence="2" type="ordered locus">TOL2_C07730</name>
</gene>
<dbReference type="Proteomes" id="UP000007347">
    <property type="component" value="Chromosome"/>
</dbReference>
<dbReference type="HOGENOM" id="CLU_675649_0_0_7"/>
<dbReference type="EMBL" id="FO203503">
    <property type="protein sequence ID" value="CCK78941.1"/>
    <property type="molecule type" value="Genomic_DNA"/>
</dbReference>
<dbReference type="SUPFAM" id="SSF56935">
    <property type="entry name" value="Porins"/>
    <property type="match status" value="1"/>
</dbReference>